<sequence>MIMSRPAGIGSVKPVDWAYDRAPMIIYWELTTACGLACRHCRASAQLEPPPGELTHDEALHILDQVADFGSPMPHVIMTGGDPMRRFDLDELIAEARNRGIGVSLSPAVTPLLTKQRIADMAALGVQAMSLSLDGSTPEHHDGVRQVPGTFEATLQALADANEVGMPMQINTLVTDTTVADLEDIYELLKGYKLFQWSLFFLISVGRGAQLREMTPGDAERTLIEWNKRRPDAPFRIKTTEAMQYRRIIAQRLLRAGQTEEQIINSPASRGFGIRDGNGIMFISHLGEVMPSGFLPTSVGNVRDRSIVELYRDTELMRALRRPDGFKGDCGICEFNRWCGGSRARAYAWTGDPLESDPLCPYKPAAAKAGVHTQHPGTSQSPAVSGATA</sequence>
<keyword evidence="4" id="KW-0479">Metal-binding</keyword>
<dbReference type="NCBIfam" id="TIGR04053">
    <property type="entry name" value="TIGR04053 family radical SAM/SPASM domain-containing protein"/>
    <property type="match status" value="1"/>
</dbReference>
<dbReference type="PANTHER" id="PTHR11228:SF34">
    <property type="entry name" value="TUNGSTEN-CONTAINING ALDEHYDE FERREDOXIN OXIDOREDUCTASE COFACTOR MODIFYING PROTEIN"/>
    <property type="match status" value="1"/>
</dbReference>
<accession>A0A375I397</accession>
<feature type="region of interest" description="Disordered" evidence="7">
    <location>
        <begin position="368"/>
        <end position="389"/>
    </location>
</feature>
<gene>
    <name evidence="9" type="ORF">PROPJV5_1127</name>
</gene>
<dbReference type="SFLD" id="SFLDG01067">
    <property type="entry name" value="SPASM/twitch_domain_containing"/>
    <property type="match status" value="1"/>
</dbReference>
<dbReference type="SFLD" id="SFLDS00029">
    <property type="entry name" value="Radical_SAM"/>
    <property type="match status" value="1"/>
</dbReference>
<dbReference type="EMBL" id="OMOH01000004">
    <property type="protein sequence ID" value="SPF68184.1"/>
    <property type="molecule type" value="Genomic_DNA"/>
</dbReference>
<evidence type="ECO:0000256" key="3">
    <source>
        <dbReference type="ARBA" id="ARBA00022691"/>
    </source>
</evidence>
<dbReference type="InterPro" id="IPR017200">
    <property type="entry name" value="PqqE-like"/>
</dbReference>
<evidence type="ECO:0000313" key="10">
    <source>
        <dbReference type="Proteomes" id="UP000265962"/>
    </source>
</evidence>
<keyword evidence="6" id="KW-0411">Iron-sulfur</keyword>
<dbReference type="Gene3D" id="3.20.20.70">
    <property type="entry name" value="Aldolase class I"/>
    <property type="match status" value="1"/>
</dbReference>
<dbReference type="InterPro" id="IPR050377">
    <property type="entry name" value="Radical_SAM_PqqE_MftC-like"/>
</dbReference>
<dbReference type="GO" id="GO:0051539">
    <property type="term" value="F:4 iron, 4 sulfur cluster binding"/>
    <property type="evidence" value="ECO:0007669"/>
    <property type="project" value="UniProtKB-KW"/>
</dbReference>
<protein>
    <submittedName>
        <fullName evidence="9">Sam_11: radical SAM protein, BA_1875 family</fullName>
    </submittedName>
</protein>
<dbReference type="GO" id="GO:0046872">
    <property type="term" value="F:metal ion binding"/>
    <property type="evidence" value="ECO:0007669"/>
    <property type="project" value="UniProtKB-KW"/>
</dbReference>
<dbReference type="InterPro" id="IPR006638">
    <property type="entry name" value="Elp3/MiaA/NifB-like_rSAM"/>
</dbReference>
<dbReference type="SFLD" id="SFLDG01386">
    <property type="entry name" value="main_SPASM_domain-containing"/>
    <property type="match status" value="1"/>
</dbReference>
<evidence type="ECO:0000256" key="6">
    <source>
        <dbReference type="ARBA" id="ARBA00023014"/>
    </source>
</evidence>
<dbReference type="GO" id="GO:0003824">
    <property type="term" value="F:catalytic activity"/>
    <property type="evidence" value="ECO:0007669"/>
    <property type="project" value="InterPro"/>
</dbReference>
<feature type="domain" description="Radical SAM core" evidence="8">
    <location>
        <begin position="20"/>
        <end position="241"/>
    </location>
</feature>
<keyword evidence="10" id="KW-1185">Reference proteome</keyword>
<evidence type="ECO:0000259" key="8">
    <source>
        <dbReference type="PROSITE" id="PS51918"/>
    </source>
</evidence>
<dbReference type="Pfam" id="PF04055">
    <property type="entry name" value="Radical_SAM"/>
    <property type="match status" value="1"/>
</dbReference>
<dbReference type="SMART" id="SM00729">
    <property type="entry name" value="Elp3"/>
    <property type="match status" value="1"/>
</dbReference>
<evidence type="ECO:0000256" key="7">
    <source>
        <dbReference type="SAM" id="MobiDB-lite"/>
    </source>
</evidence>
<dbReference type="SUPFAM" id="SSF102114">
    <property type="entry name" value="Radical SAM enzymes"/>
    <property type="match status" value="1"/>
</dbReference>
<evidence type="ECO:0000256" key="4">
    <source>
        <dbReference type="ARBA" id="ARBA00022723"/>
    </source>
</evidence>
<dbReference type="InterPro" id="IPR058240">
    <property type="entry name" value="rSAM_sf"/>
</dbReference>
<keyword evidence="3" id="KW-0949">S-adenosyl-L-methionine</keyword>
<evidence type="ECO:0000256" key="5">
    <source>
        <dbReference type="ARBA" id="ARBA00023004"/>
    </source>
</evidence>
<dbReference type="PIRSF" id="PIRSF037420">
    <property type="entry name" value="PQQ_syn_pqqE"/>
    <property type="match status" value="1"/>
</dbReference>
<dbReference type="PANTHER" id="PTHR11228">
    <property type="entry name" value="RADICAL SAM DOMAIN PROTEIN"/>
    <property type="match status" value="1"/>
</dbReference>
<dbReference type="InterPro" id="IPR013785">
    <property type="entry name" value="Aldolase_TIM"/>
</dbReference>
<keyword evidence="5" id="KW-0408">Iron</keyword>
<dbReference type="CDD" id="cd01335">
    <property type="entry name" value="Radical_SAM"/>
    <property type="match status" value="1"/>
</dbReference>
<reference evidence="10" key="1">
    <citation type="submission" date="2018-02" db="EMBL/GenBank/DDBJ databases">
        <authorList>
            <person name="Hornung B."/>
        </authorList>
    </citation>
    <scope>NUCLEOTIDE SEQUENCE [LARGE SCALE GENOMIC DNA]</scope>
</reference>
<name>A0A375I397_9ACTN</name>
<dbReference type="Proteomes" id="UP000265962">
    <property type="component" value="Unassembled WGS sequence"/>
</dbReference>
<dbReference type="PROSITE" id="PS51918">
    <property type="entry name" value="RADICAL_SAM"/>
    <property type="match status" value="1"/>
</dbReference>
<dbReference type="CDD" id="cd21123">
    <property type="entry name" value="SPASM_MftC-like"/>
    <property type="match status" value="1"/>
</dbReference>
<proteinExistence type="predicted"/>
<dbReference type="InterPro" id="IPR007197">
    <property type="entry name" value="rSAM"/>
</dbReference>
<organism evidence="9 10">
    <name type="scientific">Propionibacterium ruminifibrarum</name>
    <dbReference type="NCBI Taxonomy" id="1962131"/>
    <lineage>
        <taxon>Bacteria</taxon>
        <taxon>Bacillati</taxon>
        <taxon>Actinomycetota</taxon>
        <taxon>Actinomycetes</taxon>
        <taxon>Propionibacteriales</taxon>
        <taxon>Propionibacteriaceae</taxon>
        <taxon>Propionibacterium</taxon>
    </lineage>
</organism>
<evidence type="ECO:0000256" key="2">
    <source>
        <dbReference type="ARBA" id="ARBA00022485"/>
    </source>
</evidence>
<comment type="cofactor">
    <cofactor evidence="1">
        <name>[4Fe-4S] cluster</name>
        <dbReference type="ChEBI" id="CHEBI:49883"/>
    </cofactor>
</comment>
<keyword evidence="2" id="KW-0004">4Fe-4S</keyword>
<evidence type="ECO:0000256" key="1">
    <source>
        <dbReference type="ARBA" id="ARBA00001966"/>
    </source>
</evidence>
<dbReference type="AlphaFoldDB" id="A0A375I397"/>
<feature type="compositionally biased region" description="Polar residues" evidence="7">
    <location>
        <begin position="375"/>
        <end position="389"/>
    </location>
</feature>
<evidence type="ECO:0000313" key="9">
    <source>
        <dbReference type="EMBL" id="SPF68184.1"/>
    </source>
</evidence>